<evidence type="ECO:0000313" key="2">
    <source>
        <dbReference type="EMBL" id="OGE52567.1"/>
    </source>
</evidence>
<protein>
    <submittedName>
        <fullName evidence="2">Uncharacterized protein</fullName>
    </submittedName>
</protein>
<comment type="caution">
    <text evidence="2">The sequence shown here is derived from an EMBL/GenBank/DDBJ whole genome shotgun (WGS) entry which is preliminary data.</text>
</comment>
<dbReference type="AlphaFoldDB" id="A0A1F5LHH9"/>
<reference evidence="2 3" key="1">
    <citation type="journal article" date="2016" name="Sci. Rep.">
        <title>Penicillium arizonense, a new, genome sequenced fungal species, reveals a high chemical diversity in secreted metabolites.</title>
        <authorList>
            <person name="Grijseels S."/>
            <person name="Nielsen J.C."/>
            <person name="Randelovic M."/>
            <person name="Nielsen J."/>
            <person name="Nielsen K.F."/>
            <person name="Workman M."/>
            <person name="Frisvad J.C."/>
        </authorList>
    </citation>
    <scope>NUCLEOTIDE SEQUENCE [LARGE SCALE GENOMIC DNA]</scope>
    <source>
        <strain evidence="2 3">CBS 141311</strain>
    </source>
</reference>
<organism evidence="2 3">
    <name type="scientific">Penicillium arizonense</name>
    <dbReference type="NCBI Taxonomy" id="1835702"/>
    <lineage>
        <taxon>Eukaryota</taxon>
        <taxon>Fungi</taxon>
        <taxon>Dikarya</taxon>
        <taxon>Ascomycota</taxon>
        <taxon>Pezizomycotina</taxon>
        <taxon>Eurotiomycetes</taxon>
        <taxon>Eurotiomycetidae</taxon>
        <taxon>Eurotiales</taxon>
        <taxon>Aspergillaceae</taxon>
        <taxon>Penicillium</taxon>
    </lineage>
</organism>
<dbReference type="RefSeq" id="XP_022488008.1">
    <property type="nucleotide sequence ID" value="XM_022632092.1"/>
</dbReference>
<dbReference type="GeneID" id="34576826"/>
<feature type="compositionally biased region" description="Polar residues" evidence="1">
    <location>
        <begin position="38"/>
        <end position="48"/>
    </location>
</feature>
<name>A0A1F5LHH9_PENAI</name>
<accession>A0A1F5LHH9</accession>
<dbReference type="InterPro" id="IPR049232">
    <property type="entry name" value="DUF6829"/>
</dbReference>
<proteinExistence type="predicted"/>
<keyword evidence="3" id="KW-1185">Reference proteome</keyword>
<dbReference type="EMBL" id="LXJU01000010">
    <property type="protein sequence ID" value="OGE52567.1"/>
    <property type="molecule type" value="Genomic_DNA"/>
</dbReference>
<dbReference type="OrthoDB" id="5295627at2759"/>
<sequence length="449" mass="48726">MASLLDIGLDDFGRMSDIDATGLFGAAFPSELSHLKNASPTVETTTATPKGRLGEGENETPSTVLYGENFAEVNRTLVSMLAVKWLLADDYSTFTAGQKDDIKLTQSSFRHLRDFYIHRLPTADDLHTLLIAMVVDDIGKDSHLAEEMKQQTGDSAGADHSQLVFKAAQMGLVPALKMVPTSLQNDILCCLQIGATLNISQVVQGECPPASLSILQHLGQGRGFSLRAMVTFLDVAGAGGHADTRGCIVMTEPVFQGYIVAMEALDDFANGRILSPRACYDRILETRAKDLQRQGFSLPSLADEARALLRLLCMGRVTTKEQAEQFKQAFSQLSPSIKQDLVSGLNVDGTDDGVAIVPYYAPGLLISALKNTADKTDHTMIPVLSAFMRFLARVFDGSKPQPGAPGTVIEHDLSFVQETIKSSGFRNNPELLDEVVLPWKDPEQHKGSN</sequence>
<evidence type="ECO:0000256" key="1">
    <source>
        <dbReference type="SAM" id="MobiDB-lite"/>
    </source>
</evidence>
<dbReference type="Pfam" id="PF20717">
    <property type="entry name" value="DUF6829"/>
    <property type="match status" value="1"/>
</dbReference>
<feature type="region of interest" description="Disordered" evidence="1">
    <location>
        <begin position="38"/>
        <end position="61"/>
    </location>
</feature>
<gene>
    <name evidence="2" type="ORF">PENARI_c010G00154</name>
</gene>
<dbReference type="Proteomes" id="UP000177622">
    <property type="component" value="Unassembled WGS sequence"/>
</dbReference>
<dbReference type="STRING" id="1835702.A0A1F5LHH9"/>
<evidence type="ECO:0000313" key="3">
    <source>
        <dbReference type="Proteomes" id="UP000177622"/>
    </source>
</evidence>